<dbReference type="InterPro" id="IPR018957">
    <property type="entry name" value="Znf_C3HC4_RING-type"/>
</dbReference>
<dbReference type="AlphaFoldDB" id="A0A9W8BKC2"/>
<feature type="compositionally biased region" description="Polar residues" evidence="8">
    <location>
        <begin position="992"/>
        <end position="1001"/>
    </location>
</feature>
<accession>A0A9W8BKC2</accession>
<dbReference type="Gene3D" id="3.30.1600.10">
    <property type="entry name" value="SIR2/SIRT2 'Small Domain"/>
    <property type="match status" value="1"/>
</dbReference>
<keyword evidence="5 7" id="KW-0863">Zinc-finger</keyword>
<dbReference type="Pfam" id="PF00097">
    <property type="entry name" value="zf-C3HC4"/>
    <property type="match status" value="1"/>
</dbReference>
<keyword evidence="2" id="KW-0963">Cytoplasm</keyword>
<dbReference type="InterPro" id="IPR017907">
    <property type="entry name" value="Znf_RING_CS"/>
</dbReference>
<feature type="domain" description="RING-type" evidence="9">
    <location>
        <begin position="453"/>
        <end position="497"/>
    </location>
</feature>
<keyword evidence="6" id="KW-0862">Zinc</keyword>
<dbReference type="OrthoDB" id="302966at2759"/>
<evidence type="ECO:0000313" key="11">
    <source>
        <dbReference type="Proteomes" id="UP001150907"/>
    </source>
</evidence>
<dbReference type="PROSITE" id="PS50089">
    <property type="entry name" value="ZF_RING_2"/>
    <property type="match status" value="1"/>
</dbReference>
<dbReference type="PANTHER" id="PTHR12983:SF9">
    <property type="entry name" value="E3 UBIQUITIN-PROTEIN LIGASE RNF10"/>
    <property type="match status" value="1"/>
</dbReference>
<comment type="subcellular location">
    <subcellularLocation>
        <location evidence="1">Cytoplasm</location>
    </subcellularLocation>
</comment>
<evidence type="ECO:0000256" key="7">
    <source>
        <dbReference type="PROSITE-ProRule" id="PRU00175"/>
    </source>
</evidence>
<evidence type="ECO:0000259" key="9">
    <source>
        <dbReference type="PROSITE" id="PS50089"/>
    </source>
</evidence>
<keyword evidence="11" id="KW-1185">Reference proteome</keyword>
<feature type="region of interest" description="Disordered" evidence="8">
    <location>
        <begin position="975"/>
        <end position="1001"/>
    </location>
</feature>
<dbReference type="InterPro" id="IPR001841">
    <property type="entry name" value="Znf_RING"/>
</dbReference>
<dbReference type="GO" id="GO:0008270">
    <property type="term" value="F:zinc ion binding"/>
    <property type="evidence" value="ECO:0007669"/>
    <property type="project" value="UniProtKB-KW"/>
</dbReference>
<name>A0A9W8BKC2_9FUNG</name>
<comment type="caution">
    <text evidence="10">The sequence shown here is derived from an EMBL/GenBank/DDBJ whole genome shotgun (WGS) entry which is preliminary data.</text>
</comment>
<keyword evidence="4" id="KW-0479">Metal-binding</keyword>
<dbReference type="PANTHER" id="PTHR12983">
    <property type="entry name" value="RING FINGER 10 FAMILY MEMBER"/>
    <property type="match status" value="1"/>
</dbReference>
<dbReference type="InterPro" id="IPR029035">
    <property type="entry name" value="DHS-like_NAD/FAD-binding_dom"/>
</dbReference>
<dbReference type="SUPFAM" id="SSF52467">
    <property type="entry name" value="DHS-like NAD/FAD-binding domain"/>
    <property type="match status" value="1"/>
</dbReference>
<evidence type="ECO:0000256" key="2">
    <source>
        <dbReference type="ARBA" id="ARBA00022490"/>
    </source>
</evidence>
<dbReference type="Proteomes" id="UP001150907">
    <property type="component" value="Unassembled WGS sequence"/>
</dbReference>
<evidence type="ECO:0000256" key="1">
    <source>
        <dbReference type="ARBA" id="ARBA00004496"/>
    </source>
</evidence>
<evidence type="ECO:0000256" key="8">
    <source>
        <dbReference type="SAM" id="MobiDB-lite"/>
    </source>
</evidence>
<dbReference type="CDD" id="cd16536">
    <property type="entry name" value="RING-HC_RNF10"/>
    <property type="match status" value="1"/>
</dbReference>
<feature type="compositionally biased region" description="Low complexity" evidence="8">
    <location>
        <begin position="908"/>
        <end position="917"/>
    </location>
</feature>
<keyword evidence="3" id="KW-0808">Transferase</keyword>
<feature type="region of interest" description="Disordered" evidence="8">
    <location>
        <begin position="671"/>
        <end position="695"/>
    </location>
</feature>
<evidence type="ECO:0000256" key="6">
    <source>
        <dbReference type="ARBA" id="ARBA00022833"/>
    </source>
</evidence>
<dbReference type="GO" id="GO:0005737">
    <property type="term" value="C:cytoplasm"/>
    <property type="evidence" value="ECO:0007669"/>
    <property type="project" value="UniProtKB-SubCell"/>
</dbReference>
<dbReference type="InterPro" id="IPR013083">
    <property type="entry name" value="Znf_RING/FYVE/PHD"/>
</dbReference>
<feature type="compositionally biased region" description="Polar residues" evidence="8">
    <location>
        <begin position="672"/>
        <end position="681"/>
    </location>
</feature>
<dbReference type="InterPro" id="IPR026591">
    <property type="entry name" value="Sirtuin_cat_small_dom_sf"/>
</dbReference>
<dbReference type="InterPro" id="IPR039739">
    <property type="entry name" value="MAG2/RNF10"/>
</dbReference>
<reference evidence="10" key="1">
    <citation type="submission" date="2022-07" db="EMBL/GenBank/DDBJ databases">
        <title>Phylogenomic reconstructions and comparative analyses of Kickxellomycotina fungi.</title>
        <authorList>
            <person name="Reynolds N.K."/>
            <person name="Stajich J.E."/>
            <person name="Barry K."/>
            <person name="Grigoriev I.V."/>
            <person name="Crous P."/>
            <person name="Smith M.E."/>
        </authorList>
    </citation>
    <scope>NUCLEOTIDE SEQUENCE</scope>
    <source>
        <strain evidence="10">IMI 214461</strain>
    </source>
</reference>
<dbReference type="SUPFAM" id="SSF57850">
    <property type="entry name" value="RING/U-box"/>
    <property type="match status" value="1"/>
</dbReference>
<evidence type="ECO:0000256" key="5">
    <source>
        <dbReference type="ARBA" id="ARBA00022771"/>
    </source>
</evidence>
<organism evidence="10 11">
    <name type="scientific">Coemansia thaxteri</name>
    <dbReference type="NCBI Taxonomy" id="2663907"/>
    <lineage>
        <taxon>Eukaryota</taxon>
        <taxon>Fungi</taxon>
        <taxon>Fungi incertae sedis</taxon>
        <taxon>Zoopagomycota</taxon>
        <taxon>Kickxellomycotina</taxon>
        <taxon>Kickxellomycetes</taxon>
        <taxon>Kickxellales</taxon>
        <taxon>Kickxellaceae</taxon>
        <taxon>Coemansia</taxon>
    </lineage>
</organism>
<feature type="region of interest" description="Disordered" evidence="8">
    <location>
        <begin position="281"/>
        <end position="304"/>
    </location>
</feature>
<feature type="compositionally biased region" description="Polar residues" evidence="8">
    <location>
        <begin position="880"/>
        <end position="893"/>
    </location>
</feature>
<protein>
    <recommendedName>
        <fullName evidence="9">RING-type domain-containing protein</fullName>
    </recommendedName>
</protein>
<gene>
    <name evidence="10" type="ORF">H4R26_002777</name>
</gene>
<sequence length="1001" mass="108899">MSFTVHSENDFEADRAIQAIASARSCAILVGSGESSRLGQLNIMSDPALQGALNPSAPPVSGVKTYSVISGICGQLSRAAKSPLREVVGSLIAAGKLTRLFTDDAHTVLLTPDSRNKDAVKIESRLITIRGSVTKYTCLGCTAQIQLTQAVLFKVMSDRDIMCEMCGTRGHMAASASDDNGEFVPEIFNARDNAQSARKLAQADAQSQLDLLLVVGATADVSREWISIASVLSSAAAKTVVLDCDMFVPPGMQAGSGALDVIPVSVEQFVQRWKDTQTLVNESPIHGGNDNTAPINSAPAEDNGDQVVLDGVSELSLADASSATESAEDMLCSQSCASPSASEFTQAKRGTKGAKGRSRDKTSLNHLLNFSLPVRMPPPLPAVRPRRPAAENVVSERQAEQSRATFVNANFRFVLKPVFWSSFMSIATRADLQLEWKWIERVIMPVTGEVVTCPICLSPPVAPRVTKCGHVICYPCALRYLSFECEGGLQPKKCPICWAMVSGNDLLPVHLWEAQYRTSAASRGDLQQTASRLAPGAHITMRLMKRPHKMTICLPRTALSRICTSEAAEHANREAAGAADKYPPLESHHFPWTFTEGALPFAKFILASYGYIQEQLSQELDELVRARAEEDDDPFAQMYIESAIMNVEELLKTAQSPSAGDKRLETRALTEQGYSENSSNGLADGDPGAASNESEQNPEQFYYFYQSDDGQHIYMHPLDIRVLAQEHGGFVHLPDTISLKVKHAVESTITDEVRRRFRFLQHLSLRCDVVFIEPDLKGLASRDSIEKYRSQLLHRDQQHAARARHAAFDQARSELIAEAAARVASAEMHSIQYRSEWSRDGHGRYDDAALASFNGAIPDESSFPALSESRTAAEPEPVPASNTAVPRSAATHSQHSRPLWPRQPPSGAPSGSGAGSAYDEFWDDFERAVAATSSKDSHHDYDDEAGSLADYENAYEPDFSVLAKGADSRLSQAGFSAAGKSRKSKKGLTLVLSGSNSHRRR</sequence>
<dbReference type="GO" id="GO:0016740">
    <property type="term" value="F:transferase activity"/>
    <property type="evidence" value="ECO:0007669"/>
    <property type="project" value="UniProtKB-KW"/>
</dbReference>
<dbReference type="EMBL" id="JANBQF010000184">
    <property type="protein sequence ID" value="KAJ2003964.1"/>
    <property type="molecule type" value="Genomic_DNA"/>
</dbReference>
<dbReference type="SMART" id="SM00184">
    <property type="entry name" value="RING"/>
    <property type="match status" value="1"/>
</dbReference>
<proteinExistence type="predicted"/>
<dbReference type="GO" id="GO:0045944">
    <property type="term" value="P:positive regulation of transcription by RNA polymerase II"/>
    <property type="evidence" value="ECO:0007669"/>
    <property type="project" value="TreeGrafter"/>
</dbReference>
<dbReference type="GO" id="GO:0000976">
    <property type="term" value="F:transcription cis-regulatory region binding"/>
    <property type="evidence" value="ECO:0007669"/>
    <property type="project" value="TreeGrafter"/>
</dbReference>
<evidence type="ECO:0000256" key="3">
    <source>
        <dbReference type="ARBA" id="ARBA00022679"/>
    </source>
</evidence>
<dbReference type="PROSITE" id="PS00518">
    <property type="entry name" value="ZF_RING_1"/>
    <property type="match status" value="1"/>
</dbReference>
<dbReference type="Gene3D" id="3.40.50.1220">
    <property type="entry name" value="TPP-binding domain"/>
    <property type="match status" value="1"/>
</dbReference>
<evidence type="ECO:0000313" key="10">
    <source>
        <dbReference type="EMBL" id="KAJ2003964.1"/>
    </source>
</evidence>
<feature type="region of interest" description="Disordered" evidence="8">
    <location>
        <begin position="861"/>
        <end position="917"/>
    </location>
</feature>
<dbReference type="Gene3D" id="3.30.40.10">
    <property type="entry name" value="Zinc/RING finger domain, C3HC4 (zinc finger)"/>
    <property type="match status" value="1"/>
</dbReference>
<evidence type="ECO:0000256" key="4">
    <source>
        <dbReference type="ARBA" id="ARBA00022723"/>
    </source>
</evidence>